<evidence type="ECO:0000313" key="2">
    <source>
        <dbReference type="EMBL" id="KAF9524426.1"/>
    </source>
</evidence>
<comment type="caution">
    <text evidence="2">The sequence shown here is derived from an EMBL/GenBank/DDBJ whole genome shotgun (WGS) entry which is preliminary data.</text>
</comment>
<keyword evidence="1" id="KW-1133">Transmembrane helix</keyword>
<gene>
    <name evidence="2" type="ORF">CPB83DRAFT_861349</name>
</gene>
<protein>
    <submittedName>
        <fullName evidence="2">Uncharacterized protein</fullName>
    </submittedName>
</protein>
<dbReference type="Proteomes" id="UP000807306">
    <property type="component" value="Unassembled WGS sequence"/>
</dbReference>
<keyword evidence="1" id="KW-0472">Membrane</keyword>
<dbReference type="AlphaFoldDB" id="A0A9P6E844"/>
<keyword evidence="1" id="KW-0812">Transmembrane</keyword>
<proteinExistence type="predicted"/>
<organism evidence="2 3">
    <name type="scientific">Crepidotus variabilis</name>
    <dbReference type="NCBI Taxonomy" id="179855"/>
    <lineage>
        <taxon>Eukaryota</taxon>
        <taxon>Fungi</taxon>
        <taxon>Dikarya</taxon>
        <taxon>Basidiomycota</taxon>
        <taxon>Agaricomycotina</taxon>
        <taxon>Agaricomycetes</taxon>
        <taxon>Agaricomycetidae</taxon>
        <taxon>Agaricales</taxon>
        <taxon>Agaricineae</taxon>
        <taxon>Crepidotaceae</taxon>
        <taxon>Crepidotus</taxon>
    </lineage>
</organism>
<dbReference type="EMBL" id="MU157899">
    <property type="protein sequence ID" value="KAF9524426.1"/>
    <property type="molecule type" value="Genomic_DNA"/>
</dbReference>
<evidence type="ECO:0000256" key="1">
    <source>
        <dbReference type="SAM" id="Phobius"/>
    </source>
</evidence>
<evidence type="ECO:0000313" key="3">
    <source>
        <dbReference type="Proteomes" id="UP000807306"/>
    </source>
</evidence>
<sequence length="54" mass="5966">MSGHAKDDAGDGSGTGAKCDILKFCLSSLKSLKIFLYFYLFSVCSISCRMSYWI</sequence>
<reference evidence="2" key="1">
    <citation type="submission" date="2020-11" db="EMBL/GenBank/DDBJ databases">
        <authorList>
            <consortium name="DOE Joint Genome Institute"/>
            <person name="Ahrendt S."/>
            <person name="Riley R."/>
            <person name="Andreopoulos W."/>
            <person name="Labutti K."/>
            <person name="Pangilinan J."/>
            <person name="Ruiz-Duenas F.J."/>
            <person name="Barrasa J.M."/>
            <person name="Sanchez-Garcia M."/>
            <person name="Camarero S."/>
            <person name="Miyauchi S."/>
            <person name="Serrano A."/>
            <person name="Linde D."/>
            <person name="Babiker R."/>
            <person name="Drula E."/>
            <person name="Ayuso-Fernandez I."/>
            <person name="Pacheco R."/>
            <person name="Padilla G."/>
            <person name="Ferreira P."/>
            <person name="Barriuso J."/>
            <person name="Kellner H."/>
            <person name="Castanera R."/>
            <person name="Alfaro M."/>
            <person name="Ramirez L."/>
            <person name="Pisabarro A.G."/>
            <person name="Kuo A."/>
            <person name="Tritt A."/>
            <person name="Lipzen A."/>
            <person name="He G."/>
            <person name="Yan M."/>
            <person name="Ng V."/>
            <person name="Cullen D."/>
            <person name="Martin F."/>
            <person name="Rosso M.-N."/>
            <person name="Henrissat B."/>
            <person name="Hibbett D."/>
            <person name="Martinez A.T."/>
            <person name="Grigoriev I.V."/>
        </authorList>
    </citation>
    <scope>NUCLEOTIDE SEQUENCE</scope>
    <source>
        <strain evidence="2">CBS 506.95</strain>
    </source>
</reference>
<accession>A0A9P6E844</accession>
<name>A0A9P6E844_9AGAR</name>
<keyword evidence="3" id="KW-1185">Reference proteome</keyword>
<feature type="transmembrane region" description="Helical" evidence="1">
    <location>
        <begin position="34"/>
        <end position="52"/>
    </location>
</feature>